<feature type="transmembrane region" description="Helical" evidence="1">
    <location>
        <begin position="47"/>
        <end position="68"/>
    </location>
</feature>
<reference evidence="3 4" key="1">
    <citation type="submission" date="2016-09" db="EMBL/GenBank/DDBJ databases">
        <title>The draft genome of Dichanthelium oligosanthes: A C3 panicoid grass species.</title>
        <authorList>
            <person name="Studer A.J."/>
            <person name="Schnable J.C."/>
            <person name="Brutnell T.P."/>
        </authorList>
    </citation>
    <scope>NUCLEOTIDE SEQUENCE [LARGE SCALE GENOMIC DNA]</scope>
    <source>
        <strain evidence="4">cv. Kellogg 1175</strain>
        <tissue evidence="3">Leaf</tissue>
    </source>
</reference>
<keyword evidence="1" id="KW-0472">Membrane</keyword>
<dbReference type="OrthoDB" id="769871at2759"/>
<feature type="transmembrane region" description="Helical" evidence="1">
    <location>
        <begin position="16"/>
        <end position="35"/>
    </location>
</feature>
<name>A0A1E5V136_9POAL</name>
<evidence type="ECO:0000256" key="1">
    <source>
        <dbReference type="SAM" id="Phobius"/>
    </source>
</evidence>
<feature type="transmembrane region" description="Helical" evidence="1">
    <location>
        <begin position="340"/>
        <end position="359"/>
    </location>
</feature>
<feature type="transmembrane region" description="Helical" evidence="1">
    <location>
        <begin position="176"/>
        <end position="192"/>
    </location>
</feature>
<sequence>MGFNPPVPQRDSNWEIRVAVLLSLAFQVVLIFAGPLRKRSSSSLVRFVIWSCYLLADWVADLALGLLLNNMGNIGGNGGSTGDMAVTSTAAALKHVLHGGTDTSGSFGGTGGGGGSPIIFAFWAPFLLLHLGGPDTITAYSLADNELWLRHLIGLLFELSAAAVVFLCSLQQGNPMVVPTVLMFIAGIIKYGERTYSLYTGSTDRFTASILGKPQYVQRIDRLMQAYNSSLRAGFKVKMITFGESGTLHDMYRREGVLLSQSGQYDGADEVRAHKLMAHFRPLFGNGVISTKNRRVSEAFFLEHGGRDPMEAFHILELELNYTYETFYTKMPVLSTRAGYVLRFVGCGCVVSSLVIFRAHDKAGLLPVDAAVTYALLIAAVALEAAALVMLLFSDWTLVFIHQYSRFKWLSWLISSVKKAKLCRRRRRTWSGTVWQMNLIDQSIPMRMPDGRRGLVLTPLVNAATSFTDMIRRHRHGRPLGYTKKDQEEYHQELLTFIFDRIRDTVTKATTPEEWKMACLDRVKRVLLGTAGFESTTILWSVSRCDFDESLLLWHIATDLCLNAAYDRATEPLQETRKMMTVSRVLSDYMLYLLVSKPEMMSATMGIGAQAQLLYRNTCAEARLLFQSSASQYGSCDVIDNHQSACSFVQDNVERTKAIIFNACMLAKELMGSIAGPEAMWRVVAHVWWEMLMFNASRTPAREHLRQLSNGGELITFVWLLMAHMGMSSSLFEVHETSLDKLIIIDQ</sequence>
<proteinExistence type="predicted"/>
<protein>
    <recommendedName>
        <fullName evidence="2">DUF4220 domain-containing protein</fullName>
    </recommendedName>
</protein>
<accession>A0A1E5V136</accession>
<feature type="transmembrane region" description="Helical" evidence="1">
    <location>
        <begin position="371"/>
        <end position="401"/>
    </location>
</feature>
<evidence type="ECO:0000259" key="2">
    <source>
        <dbReference type="Pfam" id="PF13968"/>
    </source>
</evidence>
<feature type="domain" description="DUF4220" evidence="2">
    <location>
        <begin position="50"/>
        <end position="441"/>
    </location>
</feature>
<keyword evidence="1" id="KW-0812">Transmembrane</keyword>
<dbReference type="STRING" id="888268.A0A1E5V136"/>
<comment type="caution">
    <text evidence="3">The sequence shown here is derived from an EMBL/GenBank/DDBJ whole genome shotgun (WGS) entry which is preliminary data.</text>
</comment>
<dbReference type="AlphaFoldDB" id="A0A1E5V136"/>
<feature type="transmembrane region" description="Helical" evidence="1">
    <location>
        <begin position="114"/>
        <end position="131"/>
    </location>
</feature>
<dbReference type="Pfam" id="PF13968">
    <property type="entry name" value="DUF4220"/>
    <property type="match status" value="1"/>
</dbReference>
<organism evidence="3 4">
    <name type="scientific">Dichanthelium oligosanthes</name>
    <dbReference type="NCBI Taxonomy" id="888268"/>
    <lineage>
        <taxon>Eukaryota</taxon>
        <taxon>Viridiplantae</taxon>
        <taxon>Streptophyta</taxon>
        <taxon>Embryophyta</taxon>
        <taxon>Tracheophyta</taxon>
        <taxon>Spermatophyta</taxon>
        <taxon>Magnoliopsida</taxon>
        <taxon>Liliopsida</taxon>
        <taxon>Poales</taxon>
        <taxon>Poaceae</taxon>
        <taxon>PACMAD clade</taxon>
        <taxon>Panicoideae</taxon>
        <taxon>Panicodae</taxon>
        <taxon>Paniceae</taxon>
        <taxon>Dichantheliinae</taxon>
        <taxon>Dichanthelium</taxon>
    </lineage>
</organism>
<evidence type="ECO:0000313" key="4">
    <source>
        <dbReference type="Proteomes" id="UP000095767"/>
    </source>
</evidence>
<dbReference type="PANTHER" id="PTHR31325">
    <property type="entry name" value="OS01G0798800 PROTEIN-RELATED"/>
    <property type="match status" value="1"/>
</dbReference>
<keyword evidence="4" id="KW-1185">Reference proteome</keyword>
<dbReference type="Proteomes" id="UP000095767">
    <property type="component" value="Unassembled WGS sequence"/>
</dbReference>
<dbReference type="InterPro" id="IPR007658">
    <property type="entry name" value="DUF594"/>
</dbReference>
<gene>
    <name evidence="3" type="ORF">BAE44_0020109</name>
</gene>
<feature type="transmembrane region" description="Helical" evidence="1">
    <location>
        <begin position="152"/>
        <end position="170"/>
    </location>
</feature>
<dbReference type="EMBL" id="LWDX02055345">
    <property type="protein sequence ID" value="OEL18870.1"/>
    <property type="molecule type" value="Genomic_DNA"/>
</dbReference>
<keyword evidence="1" id="KW-1133">Transmembrane helix</keyword>
<dbReference type="InterPro" id="IPR025315">
    <property type="entry name" value="DUF4220"/>
</dbReference>
<evidence type="ECO:0000313" key="3">
    <source>
        <dbReference type="EMBL" id="OEL18870.1"/>
    </source>
</evidence>
<dbReference type="Pfam" id="PF04578">
    <property type="entry name" value="DUF594"/>
    <property type="match status" value="1"/>
</dbReference>